<dbReference type="PANTHER" id="PTHR43689:SF8">
    <property type="entry name" value="ALPHA_BETA-HYDROLASES SUPERFAMILY PROTEIN"/>
    <property type="match status" value="1"/>
</dbReference>
<keyword evidence="3" id="KW-1185">Reference proteome</keyword>
<dbReference type="InterPro" id="IPR000073">
    <property type="entry name" value="AB_hydrolase_1"/>
</dbReference>
<dbReference type="Proteomes" id="UP001548590">
    <property type="component" value="Unassembled WGS sequence"/>
</dbReference>
<feature type="domain" description="AB hydrolase-1" evidence="1">
    <location>
        <begin position="7"/>
        <end position="184"/>
    </location>
</feature>
<comment type="caution">
    <text evidence="2">The sequence shown here is derived from an EMBL/GenBank/DDBJ whole genome shotgun (WGS) entry which is preliminary data.</text>
</comment>
<dbReference type="InterPro" id="IPR029058">
    <property type="entry name" value="AB_hydrolase_fold"/>
</dbReference>
<dbReference type="Gene3D" id="3.40.50.1820">
    <property type="entry name" value="alpha/beta hydrolase"/>
    <property type="match status" value="2"/>
</dbReference>
<dbReference type="SUPFAM" id="SSF53474">
    <property type="entry name" value="alpha/beta-Hydrolases"/>
    <property type="match status" value="1"/>
</dbReference>
<dbReference type="PANTHER" id="PTHR43689">
    <property type="entry name" value="HYDROLASE"/>
    <property type="match status" value="1"/>
</dbReference>
<accession>A0ABV2CTG8</accession>
<evidence type="ECO:0000313" key="3">
    <source>
        <dbReference type="Proteomes" id="UP001548590"/>
    </source>
</evidence>
<reference evidence="2 3" key="1">
    <citation type="submission" date="2024-07" db="EMBL/GenBank/DDBJ databases">
        <title>Uliginosibacterium paludis KCTC:42655.</title>
        <authorList>
            <person name="Kim M.K."/>
        </authorList>
    </citation>
    <scope>NUCLEOTIDE SEQUENCE [LARGE SCALE GENOMIC DNA]</scope>
    <source>
        <strain evidence="2 3">KCTC 42655</strain>
    </source>
</reference>
<evidence type="ECO:0000259" key="1">
    <source>
        <dbReference type="Pfam" id="PF12697"/>
    </source>
</evidence>
<organism evidence="2 3">
    <name type="scientific">Uliginosibacterium paludis</name>
    <dbReference type="NCBI Taxonomy" id="1615952"/>
    <lineage>
        <taxon>Bacteria</taxon>
        <taxon>Pseudomonadati</taxon>
        <taxon>Pseudomonadota</taxon>
        <taxon>Betaproteobacteria</taxon>
        <taxon>Rhodocyclales</taxon>
        <taxon>Zoogloeaceae</taxon>
        <taxon>Uliginosibacterium</taxon>
    </lineage>
</organism>
<dbReference type="GO" id="GO:0016787">
    <property type="term" value="F:hydrolase activity"/>
    <property type="evidence" value="ECO:0007669"/>
    <property type="project" value="UniProtKB-KW"/>
</dbReference>
<protein>
    <submittedName>
        <fullName evidence="2">Alpha/beta hydrolase</fullName>
    </submittedName>
</protein>
<proteinExistence type="predicted"/>
<gene>
    <name evidence="2" type="ORF">ABVT11_15310</name>
</gene>
<evidence type="ECO:0000313" key="2">
    <source>
        <dbReference type="EMBL" id="MET1491206.1"/>
    </source>
</evidence>
<dbReference type="Pfam" id="PF12697">
    <property type="entry name" value="Abhydrolase_6"/>
    <property type="match status" value="1"/>
</dbReference>
<keyword evidence="2" id="KW-0378">Hydrolase</keyword>
<sequence length="222" mass="23767">MPLHGHVLFLPGASGNIEFWKPVAALLEIPSEQANHVGWPGFGPTPPDASVTSLPSLAQQVSARITRPTAVVAQSMGGVVALLVALEKPSLVTHLVLAALSGGIDMKHHGAHDWRPPREEINPNDPAHLFAAYDRDISHLLPSLSIPTLLLWGDQDPISPVPVGQWLSKVLPRSHLHVVSGGTHTFCNAQANDVAPLIKQHLLSDASQVNPRNPMILKDGKD</sequence>
<name>A0ABV2CTG8_9RHOO</name>
<dbReference type="EMBL" id="JBEWLZ010000010">
    <property type="protein sequence ID" value="MET1491206.1"/>
    <property type="molecule type" value="Genomic_DNA"/>
</dbReference>
<dbReference type="RefSeq" id="WP_345929725.1">
    <property type="nucleotide sequence ID" value="NZ_JBDIVF010000011.1"/>
</dbReference>